<gene>
    <name evidence="1" type="ORF">ZIOFF_068519</name>
</gene>
<dbReference type="EMBL" id="JACMSC010000019">
    <property type="protein sequence ID" value="KAG6474581.1"/>
    <property type="molecule type" value="Genomic_DNA"/>
</dbReference>
<dbReference type="PANTHER" id="PTHR34061:SF11">
    <property type="entry name" value="PROTEIN, PUTATIVE-RELATED"/>
    <property type="match status" value="1"/>
</dbReference>
<reference evidence="1 2" key="1">
    <citation type="submission" date="2020-08" db="EMBL/GenBank/DDBJ databases">
        <title>Plant Genome Project.</title>
        <authorList>
            <person name="Zhang R.-G."/>
        </authorList>
    </citation>
    <scope>NUCLEOTIDE SEQUENCE [LARGE SCALE GENOMIC DNA]</scope>
    <source>
        <tissue evidence="1">Rhizome</tissue>
    </source>
</reference>
<keyword evidence="2" id="KW-1185">Reference proteome</keyword>
<dbReference type="PANTHER" id="PTHR34061">
    <property type="entry name" value="PROTEIN, PUTATIVE-RELATED"/>
    <property type="match status" value="1"/>
</dbReference>
<protein>
    <submittedName>
        <fullName evidence="1">Uncharacterized protein</fullName>
    </submittedName>
</protein>
<sequence length="106" mass="11846">MENTNLVSCERIDRMMNWVGASFSSAFFASLEHCSCINLSTDDDDDEEEAKDRPLIIIKPDALEALFGPDAALPDETLQINVRGCPEPCVVVREKERIANRFRGEG</sequence>
<dbReference type="AlphaFoldDB" id="A0A8J5CEW1"/>
<accession>A0A8J5CEW1</accession>
<name>A0A8J5CEW1_ZINOF</name>
<evidence type="ECO:0000313" key="2">
    <source>
        <dbReference type="Proteomes" id="UP000734854"/>
    </source>
</evidence>
<dbReference type="Proteomes" id="UP000734854">
    <property type="component" value="Unassembled WGS sequence"/>
</dbReference>
<evidence type="ECO:0000313" key="1">
    <source>
        <dbReference type="EMBL" id="KAG6474581.1"/>
    </source>
</evidence>
<organism evidence="1 2">
    <name type="scientific">Zingiber officinale</name>
    <name type="common">Ginger</name>
    <name type="synonym">Amomum zingiber</name>
    <dbReference type="NCBI Taxonomy" id="94328"/>
    <lineage>
        <taxon>Eukaryota</taxon>
        <taxon>Viridiplantae</taxon>
        <taxon>Streptophyta</taxon>
        <taxon>Embryophyta</taxon>
        <taxon>Tracheophyta</taxon>
        <taxon>Spermatophyta</taxon>
        <taxon>Magnoliopsida</taxon>
        <taxon>Liliopsida</taxon>
        <taxon>Zingiberales</taxon>
        <taxon>Zingiberaceae</taxon>
        <taxon>Zingiber</taxon>
    </lineage>
</organism>
<comment type="caution">
    <text evidence="1">The sequence shown here is derived from an EMBL/GenBank/DDBJ whole genome shotgun (WGS) entry which is preliminary data.</text>
</comment>
<proteinExistence type="predicted"/>